<name>A0A565BBQ2_9BRAS</name>
<sequence>MDNKSKTCFGCAKRIFTAKLESLRLVTLPCDFEVSDIKHGGSTTLHEREENTTMLKEMEEGGIELFHREPTTSTPSWVQPTRPNKTEVVARGKSECVARGFPILGVAKVRDGDTVCGAKYEAGDWDGGDGSGGIGGSRGSIRKRVPVRSITVGDEWGEFTTIVPVLRAMGQLERAEGRNSSTAITPAEEVGIRYSSGALHDVQEEEERCYKKRGRSARHSLSGGDAFVVDGDSSKNVSERE</sequence>
<reference evidence="2" key="1">
    <citation type="submission" date="2019-07" db="EMBL/GenBank/DDBJ databases">
        <authorList>
            <person name="Dittberner H."/>
        </authorList>
    </citation>
    <scope>NUCLEOTIDE SEQUENCE [LARGE SCALE GENOMIC DNA]</scope>
</reference>
<proteinExistence type="predicted"/>
<evidence type="ECO:0000313" key="3">
    <source>
        <dbReference type="Proteomes" id="UP000489600"/>
    </source>
</evidence>
<dbReference type="AlphaFoldDB" id="A0A565BBQ2"/>
<comment type="caution">
    <text evidence="2">The sequence shown here is derived from an EMBL/GenBank/DDBJ whole genome shotgun (WGS) entry which is preliminary data.</text>
</comment>
<organism evidence="2 3">
    <name type="scientific">Arabis nemorensis</name>
    <dbReference type="NCBI Taxonomy" id="586526"/>
    <lineage>
        <taxon>Eukaryota</taxon>
        <taxon>Viridiplantae</taxon>
        <taxon>Streptophyta</taxon>
        <taxon>Embryophyta</taxon>
        <taxon>Tracheophyta</taxon>
        <taxon>Spermatophyta</taxon>
        <taxon>Magnoliopsida</taxon>
        <taxon>eudicotyledons</taxon>
        <taxon>Gunneridae</taxon>
        <taxon>Pentapetalae</taxon>
        <taxon>rosids</taxon>
        <taxon>malvids</taxon>
        <taxon>Brassicales</taxon>
        <taxon>Brassicaceae</taxon>
        <taxon>Arabideae</taxon>
        <taxon>Arabis</taxon>
    </lineage>
</organism>
<dbReference type="EMBL" id="CABITT030000003">
    <property type="protein sequence ID" value="VVA98246.1"/>
    <property type="molecule type" value="Genomic_DNA"/>
</dbReference>
<dbReference type="Proteomes" id="UP000489600">
    <property type="component" value="Unassembled WGS sequence"/>
</dbReference>
<feature type="region of interest" description="Disordered" evidence="1">
    <location>
        <begin position="205"/>
        <end position="241"/>
    </location>
</feature>
<keyword evidence="3" id="KW-1185">Reference proteome</keyword>
<gene>
    <name evidence="2" type="ORF">ANE_LOCUS8691</name>
</gene>
<evidence type="ECO:0000313" key="2">
    <source>
        <dbReference type="EMBL" id="VVA98246.1"/>
    </source>
</evidence>
<protein>
    <submittedName>
        <fullName evidence="2">Uncharacterized protein</fullName>
    </submittedName>
</protein>
<accession>A0A565BBQ2</accession>
<evidence type="ECO:0000256" key="1">
    <source>
        <dbReference type="SAM" id="MobiDB-lite"/>
    </source>
</evidence>